<name>A0AAD8V8A8_9PEZI</name>
<proteinExistence type="predicted"/>
<evidence type="ECO:0000313" key="1">
    <source>
        <dbReference type="EMBL" id="KAK1598022.1"/>
    </source>
</evidence>
<dbReference type="GeneID" id="85436694"/>
<dbReference type="AlphaFoldDB" id="A0AAD8V8A8"/>
<protein>
    <submittedName>
        <fullName evidence="1">Uncharacterized protein</fullName>
    </submittedName>
</protein>
<organism evidence="1 2">
    <name type="scientific">Colletotrichum navitas</name>
    <dbReference type="NCBI Taxonomy" id="681940"/>
    <lineage>
        <taxon>Eukaryota</taxon>
        <taxon>Fungi</taxon>
        <taxon>Dikarya</taxon>
        <taxon>Ascomycota</taxon>
        <taxon>Pezizomycotina</taxon>
        <taxon>Sordariomycetes</taxon>
        <taxon>Hypocreomycetidae</taxon>
        <taxon>Glomerellales</taxon>
        <taxon>Glomerellaceae</taxon>
        <taxon>Colletotrichum</taxon>
        <taxon>Colletotrichum graminicola species complex</taxon>
    </lineage>
</organism>
<accession>A0AAD8V8A8</accession>
<gene>
    <name evidence="1" type="ORF">LY79DRAFT_325938</name>
</gene>
<reference evidence="1" key="1">
    <citation type="submission" date="2021-06" db="EMBL/GenBank/DDBJ databases">
        <title>Comparative genomics, transcriptomics and evolutionary studies reveal genomic signatures of adaptation to plant cell wall in hemibiotrophic fungi.</title>
        <authorList>
            <consortium name="DOE Joint Genome Institute"/>
            <person name="Baroncelli R."/>
            <person name="Diaz J.F."/>
            <person name="Benocci T."/>
            <person name="Peng M."/>
            <person name="Battaglia E."/>
            <person name="Haridas S."/>
            <person name="Andreopoulos W."/>
            <person name="Labutti K."/>
            <person name="Pangilinan J."/>
            <person name="Floch G.L."/>
            <person name="Makela M.R."/>
            <person name="Henrissat B."/>
            <person name="Grigoriev I.V."/>
            <person name="Crouch J.A."/>
            <person name="De Vries R.P."/>
            <person name="Sukno S.A."/>
            <person name="Thon M.R."/>
        </authorList>
    </citation>
    <scope>NUCLEOTIDE SEQUENCE</scope>
    <source>
        <strain evidence="1">CBS 125086</strain>
    </source>
</reference>
<evidence type="ECO:0000313" key="2">
    <source>
        <dbReference type="Proteomes" id="UP001230504"/>
    </source>
</evidence>
<dbReference type="Proteomes" id="UP001230504">
    <property type="component" value="Unassembled WGS sequence"/>
</dbReference>
<comment type="caution">
    <text evidence="1">The sequence shown here is derived from an EMBL/GenBank/DDBJ whole genome shotgun (WGS) entry which is preliminary data.</text>
</comment>
<dbReference type="RefSeq" id="XP_060418767.1">
    <property type="nucleotide sequence ID" value="XM_060552454.1"/>
</dbReference>
<sequence length="170" mass="18851">MMKVTHFAHTGEFRPRLVSRLRSWVAFRRIHVLWRTHPPGLAWLSGADTIVHCPLLCHHRRRQQSSQRLVSFFMQSSVGWYGLLGPCTASPAVKVPVTLHPPPSCSTRASGPTSRPAACRSLPIQARDASTSAEIHHTKLWGKYKQALACHMSGAADRTCFRTGSGGLDF</sequence>
<keyword evidence="2" id="KW-1185">Reference proteome</keyword>
<dbReference type="EMBL" id="JAHLJV010000006">
    <property type="protein sequence ID" value="KAK1598022.1"/>
    <property type="molecule type" value="Genomic_DNA"/>
</dbReference>